<dbReference type="PANTHER" id="PTHR30126">
    <property type="entry name" value="HTH-TYPE TRANSCRIPTIONAL REGULATOR"/>
    <property type="match status" value="1"/>
</dbReference>
<evidence type="ECO:0000313" key="6">
    <source>
        <dbReference type="EMBL" id="GLR26756.1"/>
    </source>
</evidence>
<accession>A0ABQ5YTY7</accession>
<keyword evidence="4" id="KW-0804">Transcription</keyword>
<feature type="domain" description="HTH lysR-type" evidence="5">
    <location>
        <begin position="8"/>
        <end position="65"/>
    </location>
</feature>
<sequence>MKKMERPVDPRLMQAFVTVAREGNVSRAAERLHLTQPAISQKIKELSELVQLELFQRSPRGLVLTAEGSALLESAEKALNGLLDFTYTAARLKGGIHGKLRIGTILDPEFTRLGAFLNELVKVAPSLEPALEHGMSGEVLTKLVEDKLDVGFYVGAVQENWSVMGLDPAHMARFEMRTLTRFSYKVIAPPGWGNRVNGKNWADLMKLPWVVTPPVSVHHRLIQAALGNKPIPQNMVAMVDQESSMLALVRSGVGLSLARDSIAIHESQTNGVAIANSVSINANLYFVYPKAMMNNPVLEAALLALDRVWSKTDNA</sequence>
<dbReference type="InterPro" id="IPR000847">
    <property type="entry name" value="LysR_HTH_N"/>
</dbReference>
<dbReference type="EMBL" id="BSOJ01000018">
    <property type="protein sequence ID" value="GLR26756.1"/>
    <property type="molecule type" value="Genomic_DNA"/>
</dbReference>
<evidence type="ECO:0000256" key="4">
    <source>
        <dbReference type="ARBA" id="ARBA00023163"/>
    </source>
</evidence>
<evidence type="ECO:0000259" key="5">
    <source>
        <dbReference type="PROSITE" id="PS50931"/>
    </source>
</evidence>
<dbReference type="Pfam" id="PF00126">
    <property type="entry name" value="HTH_1"/>
    <property type="match status" value="1"/>
</dbReference>
<dbReference type="PROSITE" id="PS50931">
    <property type="entry name" value="HTH_LYSR"/>
    <property type="match status" value="1"/>
</dbReference>
<gene>
    <name evidence="6" type="ORF">GCM10007875_18460</name>
</gene>
<keyword evidence="2" id="KW-0805">Transcription regulation</keyword>
<dbReference type="InterPro" id="IPR005119">
    <property type="entry name" value="LysR_subst-bd"/>
</dbReference>
<evidence type="ECO:0000313" key="7">
    <source>
        <dbReference type="Proteomes" id="UP001156664"/>
    </source>
</evidence>
<protein>
    <submittedName>
        <fullName evidence="6">LysR family transcriptional regulator</fullName>
    </submittedName>
</protein>
<dbReference type="PANTHER" id="PTHR30126:SF40">
    <property type="entry name" value="HTH-TYPE TRANSCRIPTIONAL REGULATOR GLTR"/>
    <property type="match status" value="1"/>
</dbReference>
<dbReference type="PRINTS" id="PR00039">
    <property type="entry name" value="HTHLYSR"/>
</dbReference>
<evidence type="ECO:0000256" key="2">
    <source>
        <dbReference type="ARBA" id="ARBA00023015"/>
    </source>
</evidence>
<dbReference type="InterPro" id="IPR036390">
    <property type="entry name" value="WH_DNA-bd_sf"/>
</dbReference>
<keyword evidence="3" id="KW-0238">DNA-binding</keyword>
<dbReference type="SUPFAM" id="SSF46785">
    <property type="entry name" value="Winged helix' DNA-binding domain"/>
    <property type="match status" value="1"/>
</dbReference>
<evidence type="ECO:0000256" key="3">
    <source>
        <dbReference type="ARBA" id="ARBA00023125"/>
    </source>
</evidence>
<evidence type="ECO:0000256" key="1">
    <source>
        <dbReference type="ARBA" id="ARBA00009437"/>
    </source>
</evidence>
<dbReference type="CDD" id="cd05466">
    <property type="entry name" value="PBP2_LTTR_substrate"/>
    <property type="match status" value="1"/>
</dbReference>
<dbReference type="Gene3D" id="1.10.10.10">
    <property type="entry name" value="Winged helix-like DNA-binding domain superfamily/Winged helix DNA-binding domain"/>
    <property type="match status" value="1"/>
</dbReference>
<dbReference type="Pfam" id="PF03466">
    <property type="entry name" value="LysR_substrate"/>
    <property type="match status" value="1"/>
</dbReference>
<dbReference type="Gene3D" id="3.40.190.10">
    <property type="entry name" value="Periplasmic binding protein-like II"/>
    <property type="match status" value="2"/>
</dbReference>
<dbReference type="SUPFAM" id="SSF53850">
    <property type="entry name" value="Periplasmic binding protein-like II"/>
    <property type="match status" value="1"/>
</dbReference>
<dbReference type="Proteomes" id="UP001156664">
    <property type="component" value="Unassembled WGS sequence"/>
</dbReference>
<dbReference type="InterPro" id="IPR036388">
    <property type="entry name" value="WH-like_DNA-bd_sf"/>
</dbReference>
<organism evidence="6 7">
    <name type="scientific">Limnobacter litoralis</name>
    <dbReference type="NCBI Taxonomy" id="481366"/>
    <lineage>
        <taxon>Bacteria</taxon>
        <taxon>Pseudomonadati</taxon>
        <taxon>Pseudomonadota</taxon>
        <taxon>Betaproteobacteria</taxon>
        <taxon>Burkholderiales</taxon>
        <taxon>Burkholderiaceae</taxon>
        <taxon>Limnobacter</taxon>
    </lineage>
</organism>
<reference evidence="7" key="1">
    <citation type="journal article" date="2019" name="Int. J. Syst. Evol. Microbiol.">
        <title>The Global Catalogue of Microorganisms (GCM) 10K type strain sequencing project: providing services to taxonomists for standard genome sequencing and annotation.</title>
        <authorList>
            <consortium name="The Broad Institute Genomics Platform"/>
            <consortium name="The Broad Institute Genome Sequencing Center for Infectious Disease"/>
            <person name="Wu L."/>
            <person name="Ma J."/>
        </authorList>
    </citation>
    <scope>NUCLEOTIDE SEQUENCE [LARGE SCALE GENOMIC DNA]</scope>
    <source>
        <strain evidence="7">NBRC 105857</strain>
    </source>
</reference>
<comment type="similarity">
    <text evidence="1">Belongs to the LysR transcriptional regulatory family.</text>
</comment>
<proteinExistence type="inferred from homology"/>
<name>A0ABQ5YTY7_9BURK</name>
<comment type="caution">
    <text evidence="6">The sequence shown here is derived from an EMBL/GenBank/DDBJ whole genome shotgun (WGS) entry which is preliminary data.</text>
</comment>
<keyword evidence="7" id="KW-1185">Reference proteome</keyword>